<organism evidence="2 3">
    <name type="scientific">Caulobacter vibrioides</name>
    <name type="common">Caulobacter crescentus</name>
    <dbReference type="NCBI Taxonomy" id="155892"/>
    <lineage>
        <taxon>Bacteria</taxon>
        <taxon>Pseudomonadati</taxon>
        <taxon>Pseudomonadota</taxon>
        <taxon>Alphaproteobacteria</taxon>
        <taxon>Caulobacterales</taxon>
        <taxon>Caulobacteraceae</taxon>
        <taxon>Caulobacter</taxon>
    </lineage>
</organism>
<feature type="domain" description="T6SS Transcription factor RovC-like DNA binding" evidence="1">
    <location>
        <begin position="8"/>
        <end position="83"/>
    </location>
</feature>
<name>A0A258DAT0_CAUVI</name>
<dbReference type="EMBL" id="NCDQ01000054">
    <property type="protein sequence ID" value="OYX04921.1"/>
    <property type="molecule type" value="Genomic_DNA"/>
</dbReference>
<dbReference type="Proteomes" id="UP000215616">
    <property type="component" value="Unassembled WGS sequence"/>
</dbReference>
<sequence length="88" mass="10274">MTSELEQPVADQAPLIERFTDYDRAHLVTYLRLLDAARDGADWREAARQVLARDPDHPASRACWESHMRRAEWMTHTGYKHLASLREL</sequence>
<dbReference type="Pfam" id="PF10074">
    <property type="entry name" value="RovC_DNA-bd"/>
    <property type="match status" value="1"/>
</dbReference>
<proteinExistence type="predicted"/>
<comment type="caution">
    <text evidence="2">The sequence shown here is derived from an EMBL/GenBank/DDBJ whole genome shotgun (WGS) entry which is preliminary data.</text>
</comment>
<evidence type="ECO:0000313" key="2">
    <source>
        <dbReference type="EMBL" id="OYX04921.1"/>
    </source>
</evidence>
<accession>A0A258DAT0</accession>
<dbReference type="InterPro" id="IPR018754">
    <property type="entry name" value="RovC-like_DNA-bd"/>
</dbReference>
<protein>
    <submittedName>
        <fullName evidence="2">DUF2285 domain-containing protein</fullName>
    </submittedName>
</protein>
<dbReference type="AlphaFoldDB" id="A0A258DAT0"/>
<evidence type="ECO:0000259" key="1">
    <source>
        <dbReference type="Pfam" id="PF10074"/>
    </source>
</evidence>
<gene>
    <name evidence="2" type="ORF">B7Z12_05065</name>
</gene>
<reference evidence="2 3" key="1">
    <citation type="submission" date="2017-03" db="EMBL/GenBank/DDBJ databases">
        <title>Lifting the veil on microbial sulfur biogeochemistry in mining wastewaters.</title>
        <authorList>
            <person name="Kantor R.S."/>
            <person name="Colenbrander Nelson T."/>
            <person name="Marshall S."/>
            <person name="Bennett D."/>
            <person name="Apte S."/>
            <person name="Camacho D."/>
            <person name="Thomas B.C."/>
            <person name="Warren L.A."/>
            <person name="Banfield J.F."/>
        </authorList>
    </citation>
    <scope>NUCLEOTIDE SEQUENCE [LARGE SCALE GENOMIC DNA]</scope>
    <source>
        <strain evidence="2">32-67-7</strain>
    </source>
</reference>
<evidence type="ECO:0000313" key="3">
    <source>
        <dbReference type="Proteomes" id="UP000215616"/>
    </source>
</evidence>